<evidence type="ECO:0000313" key="2">
    <source>
        <dbReference type="EMBL" id="KIH87542.1"/>
    </source>
</evidence>
<gene>
    <name evidence="2" type="ORF">SPBR_05439</name>
</gene>
<dbReference type="GeneID" id="63678635"/>
<feature type="region of interest" description="Disordered" evidence="1">
    <location>
        <begin position="1"/>
        <end position="23"/>
    </location>
</feature>
<reference evidence="2 3" key="1">
    <citation type="journal article" date="2014" name="BMC Genomics">
        <title>Comparative genomics of the major fungal agents of human and animal Sporotrichosis: Sporothrix schenckii and Sporothrix brasiliensis.</title>
        <authorList>
            <person name="Teixeira M.M."/>
            <person name="de Almeida L.G."/>
            <person name="Kubitschek-Barreira P."/>
            <person name="Alves F.L."/>
            <person name="Kioshima E.S."/>
            <person name="Abadio A.K."/>
            <person name="Fernandes L."/>
            <person name="Derengowski L.S."/>
            <person name="Ferreira K.S."/>
            <person name="Souza R.C."/>
            <person name="Ruiz J.C."/>
            <person name="de Andrade N.C."/>
            <person name="Paes H.C."/>
            <person name="Nicola A.M."/>
            <person name="Albuquerque P."/>
            <person name="Gerber A.L."/>
            <person name="Martins V.P."/>
            <person name="Peconick L.D."/>
            <person name="Neto A.V."/>
            <person name="Chaucanez C.B."/>
            <person name="Silva P.A."/>
            <person name="Cunha O.L."/>
            <person name="de Oliveira F.F."/>
            <person name="dos Santos T.C."/>
            <person name="Barros A.L."/>
            <person name="Soares M.A."/>
            <person name="de Oliveira L.M."/>
            <person name="Marini M.M."/>
            <person name="Villalobos-Duno H."/>
            <person name="Cunha M.M."/>
            <person name="de Hoog S."/>
            <person name="da Silveira J.F."/>
            <person name="Henrissat B."/>
            <person name="Nino-Vega G.A."/>
            <person name="Cisalpino P.S."/>
            <person name="Mora-Montes H.M."/>
            <person name="Almeida S.R."/>
            <person name="Stajich J.E."/>
            <person name="Lopes-Bezerra L.M."/>
            <person name="Vasconcelos A.T."/>
            <person name="Felipe M.S."/>
        </authorList>
    </citation>
    <scope>NUCLEOTIDE SEQUENCE [LARGE SCALE GENOMIC DNA]</scope>
    <source>
        <strain evidence="2 3">5110</strain>
    </source>
</reference>
<dbReference type="HOGENOM" id="CLU_196968_0_0_1"/>
<dbReference type="Proteomes" id="UP000031575">
    <property type="component" value="Unassembled WGS sequence"/>
</dbReference>
<protein>
    <submittedName>
        <fullName evidence="2">Uncharacterized protein</fullName>
    </submittedName>
</protein>
<name>A0A0C2IR96_9PEZI</name>
<comment type="caution">
    <text evidence="2">The sequence shown here is derived from an EMBL/GenBank/DDBJ whole genome shotgun (WGS) entry which is preliminary data.</text>
</comment>
<dbReference type="EMBL" id="AWTV01000010">
    <property type="protein sequence ID" value="KIH87542.1"/>
    <property type="molecule type" value="Genomic_DNA"/>
</dbReference>
<dbReference type="AlphaFoldDB" id="A0A0C2IR96"/>
<dbReference type="VEuPathDB" id="FungiDB:SPBR_05439"/>
<proteinExistence type="predicted"/>
<organism evidence="2 3">
    <name type="scientific">Sporothrix brasiliensis 5110</name>
    <dbReference type="NCBI Taxonomy" id="1398154"/>
    <lineage>
        <taxon>Eukaryota</taxon>
        <taxon>Fungi</taxon>
        <taxon>Dikarya</taxon>
        <taxon>Ascomycota</taxon>
        <taxon>Pezizomycotina</taxon>
        <taxon>Sordariomycetes</taxon>
        <taxon>Sordariomycetidae</taxon>
        <taxon>Ophiostomatales</taxon>
        <taxon>Ophiostomataceae</taxon>
        <taxon>Sporothrix</taxon>
    </lineage>
</organism>
<sequence length="80" mass="8875">MARSFKARQSGGTNPQTPPNWTDMVPHKYCGAMDLGRVGKDNKAQKCAACLTVKAHLDGANDRATKRRREEKMSYAMGFD</sequence>
<feature type="compositionally biased region" description="Basic and acidic residues" evidence="1">
    <location>
        <begin position="60"/>
        <end position="73"/>
    </location>
</feature>
<dbReference type="OrthoDB" id="5170782at2759"/>
<evidence type="ECO:0000313" key="3">
    <source>
        <dbReference type="Proteomes" id="UP000031575"/>
    </source>
</evidence>
<keyword evidence="3" id="KW-1185">Reference proteome</keyword>
<dbReference type="RefSeq" id="XP_040615552.1">
    <property type="nucleotide sequence ID" value="XM_040763714.1"/>
</dbReference>
<evidence type="ECO:0000256" key="1">
    <source>
        <dbReference type="SAM" id="MobiDB-lite"/>
    </source>
</evidence>
<feature type="region of interest" description="Disordered" evidence="1">
    <location>
        <begin position="60"/>
        <end position="80"/>
    </location>
</feature>
<accession>A0A0C2IR96</accession>